<dbReference type="AlphaFoldDB" id="A0A1M5AVN5"/>
<evidence type="ECO:0008006" key="4">
    <source>
        <dbReference type="Google" id="ProtNLM"/>
    </source>
</evidence>
<feature type="chain" id="PRO_5012906171" description="DUF3108 domain-containing protein" evidence="1">
    <location>
        <begin position="20"/>
        <end position="259"/>
    </location>
</feature>
<dbReference type="RefSeq" id="WP_073231062.1">
    <property type="nucleotide sequence ID" value="NZ_FQUQ01000002.1"/>
</dbReference>
<keyword evidence="1" id="KW-0732">Signal</keyword>
<evidence type="ECO:0000313" key="2">
    <source>
        <dbReference type="EMBL" id="SHF34147.1"/>
    </source>
</evidence>
<keyword evidence="3" id="KW-1185">Reference proteome</keyword>
<organism evidence="2 3">
    <name type="scientific">Pedobacter caeni</name>
    <dbReference type="NCBI Taxonomy" id="288992"/>
    <lineage>
        <taxon>Bacteria</taxon>
        <taxon>Pseudomonadati</taxon>
        <taxon>Bacteroidota</taxon>
        <taxon>Sphingobacteriia</taxon>
        <taxon>Sphingobacteriales</taxon>
        <taxon>Sphingobacteriaceae</taxon>
        <taxon>Pedobacter</taxon>
    </lineage>
</organism>
<evidence type="ECO:0000256" key="1">
    <source>
        <dbReference type="SAM" id="SignalP"/>
    </source>
</evidence>
<evidence type="ECO:0000313" key="3">
    <source>
        <dbReference type="Proteomes" id="UP000184287"/>
    </source>
</evidence>
<sequence>MKKALVISLLLFVYAKTNAQHTDTLARCGRAPYLLTLKYSKPEGLKGGSVKCQFEKAGTKITYATNRVARYDQRFERLEIIEKLEPDFPSLFFYRISFDDLVVYVGNLEIQKFVDEFFLQQKDKGWLSLTKTFSSTAAKIYYEDRRLGKSNSENDFCFMRLEPHKVTKINVSLALRNILTKKRNTGKITSITGNNIQVQPEQESDFMPDVAYYIAGKPHLRVKFGNISTKTMSLATVQSIAEGKPVELSTKDVVTSLQE</sequence>
<gene>
    <name evidence="2" type="ORF">SAMN04488522_102903</name>
</gene>
<feature type="signal peptide" evidence="1">
    <location>
        <begin position="1"/>
        <end position="19"/>
    </location>
</feature>
<dbReference type="OrthoDB" id="10002684at2"/>
<dbReference type="EMBL" id="FQUQ01000002">
    <property type="protein sequence ID" value="SHF34147.1"/>
    <property type="molecule type" value="Genomic_DNA"/>
</dbReference>
<proteinExistence type="predicted"/>
<accession>A0A1M5AVN5</accession>
<name>A0A1M5AVN5_9SPHI</name>
<dbReference type="Proteomes" id="UP000184287">
    <property type="component" value="Unassembled WGS sequence"/>
</dbReference>
<dbReference type="STRING" id="288992.SAMN04488522_102903"/>
<reference evidence="3" key="1">
    <citation type="submission" date="2016-11" db="EMBL/GenBank/DDBJ databases">
        <authorList>
            <person name="Varghese N."/>
            <person name="Submissions S."/>
        </authorList>
    </citation>
    <scope>NUCLEOTIDE SEQUENCE [LARGE SCALE GENOMIC DNA]</scope>
    <source>
        <strain evidence="3">DSM 16990</strain>
    </source>
</reference>
<protein>
    <recommendedName>
        <fullName evidence="4">DUF3108 domain-containing protein</fullName>
    </recommendedName>
</protein>